<dbReference type="Gene3D" id="3.40.1780.10">
    <property type="entry name" value="QueA-like"/>
    <property type="match status" value="1"/>
</dbReference>
<evidence type="ECO:0000256" key="12">
    <source>
        <dbReference type="ARBA" id="ARBA00076160"/>
    </source>
</evidence>
<dbReference type="EMBL" id="LCAH01000002">
    <property type="protein sequence ID" value="KKR87571.1"/>
    <property type="molecule type" value="Genomic_DNA"/>
</dbReference>
<dbReference type="EC" id="2.4.99.17" evidence="10 13"/>
<dbReference type="Proteomes" id="UP000034616">
    <property type="component" value="Unassembled WGS sequence"/>
</dbReference>
<gene>
    <name evidence="13" type="primary">queA</name>
    <name evidence="14" type="ORF">UU35_C0002G0072</name>
</gene>
<dbReference type="PATRIC" id="fig|1618985.3.peg.227"/>
<dbReference type="Pfam" id="PF02547">
    <property type="entry name" value="Queuosine_synth"/>
    <property type="match status" value="1"/>
</dbReference>
<keyword evidence="4 13" id="KW-0963">Cytoplasm</keyword>
<evidence type="ECO:0000256" key="3">
    <source>
        <dbReference type="ARBA" id="ARBA00011245"/>
    </source>
</evidence>
<comment type="function">
    <text evidence="13">Transfers and isomerizes the ribose moiety from AdoMet to the 7-aminomethyl group of 7-deazaguanine (preQ1-tRNA) to give epoxyqueuosine (oQ-tRNA).</text>
</comment>
<dbReference type="PANTHER" id="PTHR30307">
    <property type="entry name" value="S-ADENOSYLMETHIONINE:TRNA RIBOSYLTRANSFERASE-ISOMERASE"/>
    <property type="match status" value="1"/>
</dbReference>
<dbReference type="Gene3D" id="2.40.10.240">
    <property type="entry name" value="QueA-like"/>
    <property type="match status" value="1"/>
</dbReference>
<evidence type="ECO:0000256" key="11">
    <source>
        <dbReference type="ARBA" id="ARBA00069325"/>
    </source>
</evidence>
<evidence type="ECO:0000256" key="13">
    <source>
        <dbReference type="HAMAP-Rule" id="MF_00113"/>
    </source>
</evidence>
<dbReference type="PANTHER" id="PTHR30307:SF0">
    <property type="entry name" value="S-ADENOSYLMETHIONINE:TRNA RIBOSYLTRANSFERASE-ISOMERASE"/>
    <property type="match status" value="1"/>
</dbReference>
<keyword evidence="6 13" id="KW-0949">S-adenosyl-L-methionine</keyword>
<dbReference type="InterPro" id="IPR042118">
    <property type="entry name" value="QueA_dom1"/>
</dbReference>
<dbReference type="InterPro" id="IPR042119">
    <property type="entry name" value="QueA_dom2"/>
</dbReference>
<comment type="caution">
    <text evidence="14">The sequence shown here is derived from an EMBL/GenBank/DDBJ whole genome shotgun (WGS) entry which is preliminary data.</text>
</comment>
<dbReference type="GO" id="GO:0008616">
    <property type="term" value="P:tRNA queuosine(34) biosynthetic process"/>
    <property type="evidence" value="ECO:0007669"/>
    <property type="project" value="UniProtKB-UniRule"/>
</dbReference>
<dbReference type="SUPFAM" id="SSF111337">
    <property type="entry name" value="QueA-like"/>
    <property type="match status" value="1"/>
</dbReference>
<evidence type="ECO:0000313" key="14">
    <source>
        <dbReference type="EMBL" id="KKR87571.1"/>
    </source>
</evidence>
<evidence type="ECO:0000256" key="8">
    <source>
        <dbReference type="ARBA" id="ARBA00052751"/>
    </source>
</evidence>
<accession>A0A0G0UJ69</accession>
<comment type="subunit">
    <text evidence="3 13">Monomer.</text>
</comment>
<keyword evidence="14" id="KW-0413">Isomerase</keyword>
<evidence type="ECO:0000313" key="15">
    <source>
        <dbReference type="Proteomes" id="UP000034616"/>
    </source>
</evidence>
<name>A0A0G0UJ69_9BACT</name>
<evidence type="ECO:0000256" key="10">
    <source>
        <dbReference type="ARBA" id="ARBA00066503"/>
    </source>
</evidence>
<evidence type="ECO:0000256" key="4">
    <source>
        <dbReference type="ARBA" id="ARBA00022490"/>
    </source>
</evidence>
<dbReference type="InterPro" id="IPR003699">
    <property type="entry name" value="QueA"/>
</dbReference>
<dbReference type="NCBIfam" id="NF001140">
    <property type="entry name" value="PRK00147.1"/>
    <property type="match status" value="1"/>
</dbReference>
<proteinExistence type="inferred from homology"/>
<dbReference type="GO" id="GO:0005737">
    <property type="term" value="C:cytoplasm"/>
    <property type="evidence" value="ECO:0007669"/>
    <property type="project" value="UniProtKB-SubCell"/>
</dbReference>
<organism evidence="14 15">
    <name type="scientific">Candidatus Uhrbacteria bacterium GW2011_GWC2_41_11</name>
    <dbReference type="NCBI Taxonomy" id="1618985"/>
    <lineage>
        <taxon>Bacteria</taxon>
        <taxon>Candidatus Uhriibacteriota</taxon>
    </lineage>
</organism>
<evidence type="ECO:0000256" key="9">
    <source>
        <dbReference type="ARBA" id="ARBA00061210"/>
    </source>
</evidence>
<dbReference type="GO" id="GO:0051075">
    <property type="term" value="F:S-adenosylmethionine:tRNA ribosyltransferase-isomerase activity"/>
    <property type="evidence" value="ECO:0007669"/>
    <property type="project" value="UniProtKB-EC"/>
</dbReference>
<evidence type="ECO:0000256" key="5">
    <source>
        <dbReference type="ARBA" id="ARBA00022679"/>
    </source>
</evidence>
<comment type="subcellular location">
    <subcellularLocation>
        <location evidence="1 13">Cytoplasm</location>
    </subcellularLocation>
</comment>
<sequence length="361" mass="40713">MSTSTQLFDYFLPSEHIAQQSVEPRDHSRLLVLDRLTGEMHHHHFFEIEKELRAGDLLVLNDTKVFKARLHGWIGQRKVEVFLLRPQEENFWHVLLKPGRKVHVGDQIDFDGLSGRILTKKQDGTAQIKINGSVSDVFHFADLHGEVPIPPYVGHMPDSSEAYQTTYARSVGSVAAPTAGFHFTERLIADLKKKGIAFAFVTLHVGLGTFRPIKTETIEQHEMHAEFVEISSETAQYVNEAKQHGRRVIAVGTTTVRALEGAALASFSSFEKDGKKRYLPEQGFIQDVNLFIAPGFTFRILDGLITNFHLPKSTLLVLVSAFAGREHTLASYKEAIRLGYRFYSFGDAMMIRSGKETYQDI</sequence>
<dbReference type="AlphaFoldDB" id="A0A0G0UJ69"/>
<comment type="pathway">
    <text evidence="2 13">tRNA modification; tRNA-queuosine biosynthesis.</text>
</comment>
<evidence type="ECO:0000256" key="1">
    <source>
        <dbReference type="ARBA" id="ARBA00004496"/>
    </source>
</evidence>
<protein>
    <recommendedName>
        <fullName evidence="11 13">S-adenosylmethionine:tRNA ribosyltransferase-isomerase</fullName>
        <ecNumber evidence="10 13">2.4.99.17</ecNumber>
    </recommendedName>
    <alternativeName>
        <fullName evidence="12 13">Queuosine biosynthesis protein QueA</fullName>
    </alternativeName>
</protein>
<evidence type="ECO:0000256" key="7">
    <source>
        <dbReference type="ARBA" id="ARBA00022785"/>
    </source>
</evidence>
<reference evidence="14 15" key="1">
    <citation type="journal article" date="2015" name="Nature">
        <title>rRNA introns, odd ribosomes, and small enigmatic genomes across a large radiation of phyla.</title>
        <authorList>
            <person name="Brown C.T."/>
            <person name="Hug L.A."/>
            <person name="Thomas B.C."/>
            <person name="Sharon I."/>
            <person name="Castelle C.J."/>
            <person name="Singh A."/>
            <person name="Wilkins M.J."/>
            <person name="Williams K.H."/>
            <person name="Banfield J.F."/>
        </authorList>
    </citation>
    <scope>NUCLEOTIDE SEQUENCE [LARGE SCALE GENOMIC DNA]</scope>
</reference>
<evidence type="ECO:0000256" key="2">
    <source>
        <dbReference type="ARBA" id="ARBA00004691"/>
    </source>
</evidence>
<comment type="similarity">
    <text evidence="9 13">Belongs to the QueA family.</text>
</comment>
<dbReference type="UniPathway" id="UPA00392"/>
<evidence type="ECO:0000256" key="6">
    <source>
        <dbReference type="ARBA" id="ARBA00022691"/>
    </source>
</evidence>
<dbReference type="InterPro" id="IPR036100">
    <property type="entry name" value="QueA_sf"/>
</dbReference>
<keyword evidence="5 13" id="KW-0808">Transferase</keyword>
<comment type="catalytic activity">
    <reaction evidence="8 13">
        <text>7-aminomethyl-7-carbaguanosine(34) in tRNA + S-adenosyl-L-methionine = epoxyqueuosine(34) in tRNA + adenine + L-methionine + 2 H(+)</text>
        <dbReference type="Rhea" id="RHEA:32155"/>
        <dbReference type="Rhea" id="RHEA-COMP:10342"/>
        <dbReference type="Rhea" id="RHEA-COMP:18582"/>
        <dbReference type="ChEBI" id="CHEBI:15378"/>
        <dbReference type="ChEBI" id="CHEBI:16708"/>
        <dbReference type="ChEBI" id="CHEBI:57844"/>
        <dbReference type="ChEBI" id="CHEBI:59789"/>
        <dbReference type="ChEBI" id="CHEBI:82833"/>
        <dbReference type="ChEBI" id="CHEBI:194443"/>
        <dbReference type="EC" id="2.4.99.17"/>
    </reaction>
</comment>
<keyword evidence="7 13" id="KW-0671">Queuosine biosynthesis</keyword>
<dbReference type="FunFam" id="3.40.1780.10:FF:000001">
    <property type="entry name" value="S-adenosylmethionine:tRNA ribosyltransferase-isomerase"/>
    <property type="match status" value="1"/>
</dbReference>
<dbReference type="NCBIfam" id="TIGR00113">
    <property type="entry name" value="queA"/>
    <property type="match status" value="1"/>
</dbReference>
<dbReference type="HAMAP" id="MF_00113">
    <property type="entry name" value="QueA"/>
    <property type="match status" value="1"/>
</dbReference>